<evidence type="ECO:0000256" key="2">
    <source>
        <dbReference type="SAM" id="Phobius"/>
    </source>
</evidence>
<evidence type="ECO:0000313" key="3">
    <source>
        <dbReference type="EMBL" id="RAZ80207.1"/>
    </source>
</evidence>
<keyword evidence="2" id="KW-1133">Transmembrane helix</keyword>
<dbReference type="EMBL" id="QMBQ01000001">
    <property type="protein sequence ID" value="RAZ80207.1"/>
    <property type="molecule type" value="Genomic_DNA"/>
</dbReference>
<sequence>MDLKKFLVGMFAASFMVAVWAGMETGSAWTALGWAMLAMVILQVGYFGLVVALVYRRASKGTEASPAPAAANDLKPTGSV</sequence>
<dbReference type="Proteomes" id="UP000251956">
    <property type="component" value="Unassembled WGS sequence"/>
</dbReference>
<feature type="region of interest" description="Disordered" evidence="1">
    <location>
        <begin position="59"/>
        <end position="80"/>
    </location>
</feature>
<dbReference type="OrthoDB" id="9802759at2"/>
<keyword evidence="4" id="KW-1185">Reference proteome</keyword>
<proteinExistence type="predicted"/>
<protein>
    <recommendedName>
        <fullName evidence="5">Exopolysaccharide production repressor exox</fullName>
    </recommendedName>
</protein>
<feature type="transmembrane region" description="Helical" evidence="2">
    <location>
        <begin position="31"/>
        <end position="55"/>
    </location>
</feature>
<organism evidence="3 4">
    <name type="scientific">Mesorhizobium atlanticum</name>
    <dbReference type="NCBI Taxonomy" id="2233532"/>
    <lineage>
        <taxon>Bacteria</taxon>
        <taxon>Pseudomonadati</taxon>
        <taxon>Pseudomonadota</taxon>
        <taxon>Alphaproteobacteria</taxon>
        <taxon>Hyphomicrobiales</taxon>
        <taxon>Phyllobacteriaceae</taxon>
        <taxon>Mesorhizobium</taxon>
    </lineage>
</organism>
<keyword evidence="2" id="KW-0472">Membrane</keyword>
<accession>A0A330H2D7</accession>
<evidence type="ECO:0000313" key="4">
    <source>
        <dbReference type="Proteomes" id="UP000251956"/>
    </source>
</evidence>
<reference evidence="3 4" key="1">
    <citation type="submission" date="2018-07" db="EMBL/GenBank/DDBJ databases">
        <title>Diversity of Mesorhizobium strains in Brazil.</title>
        <authorList>
            <person name="Helene L.C.F."/>
            <person name="Dall'Agnol R."/>
            <person name="Delamuta J.R.M."/>
            <person name="Hungria M."/>
        </authorList>
    </citation>
    <scope>NUCLEOTIDE SEQUENCE [LARGE SCALE GENOMIC DNA]</scope>
    <source>
        <strain evidence="3 4">CNPSo 3140</strain>
    </source>
</reference>
<gene>
    <name evidence="3" type="ORF">DPM35_02645</name>
</gene>
<keyword evidence="2" id="KW-0812">Transmembrane</keyword>
<name>A0A330H2D7_9HYPH</name>
<evidence type="ECO:0000256" key="1">
    <source>
        <dbReference type="SAM" id="MobiDB-lite"/>
    </source>
</evidence>
<evidence type="ECO:0008006" key="5">
    <source>
        <dbReference type="Google" id="ProtNLM"/>
    </source>
</evidence>
<comment type="caution">
    <text evidence="3">The sequence shown here is derived from an EMBL/GenBank/DDBJ whole genome shotgun (WGS) entry which is preliminary data.</text>
</comment>
<dbReference type="AlphaFoldDB" id="A0A330H2D7"/>